<proteinExistence type="inferred from homology"/>
<organism evidence="9 10">
    <name type="scientific">Nocardia cerradoensis</name>
    <dbReference type="NCBI Taxonomy" id="85688"/>
    <lineage>
        <taxon>Bacteria</taxon>
        <taxon>Bacillati</taxon>
        <taxon>Actinomycetota</taxon>
        <taxon>Actinomycetes</taxon>
        <taxon>Mycobacteriales</taxon>
        <taxon>Nocardiaceae</taxon>
        <taxon>Nocardia</taxon>
    </lineage>
</organism>
<dbReference type="GO" id="GO:0033776">
    <property type="term" value="F:phenylacetone monooxygenase activity"/>
    <property type="evidence" value="ECO:0007669"/>
    <property type="project" value="UniProtKB-EC"/>
</dbReference>
<dbReference type="GO" id="GO:0004499">
    <property type="term" value="F:N,N-dimethylaniline monooxygenase activity"/>
    <property type="evidence" value="ECO:0007669"/>
    <property type="project" value="InterPro"/>
</dbReference>
<keyword evidence="4" id="KW-0274">FAD</keyword>
<keyword evidence="8" id="KW-1133">Transmembrane helix</keyword>
<dbReference type="InterPro" id="IPR050775">
    <property type="entry name" value="FAD-binding_Monooxygenases"/>
</dbReference>
<dbReference type="AlphaFoldDB" id="A0A231GV82"/>
<dbReference type="InterPro" id="IPR036188">
    <property type="entry name" value="FAD/NAD-bd_sf"/>
</dbReference>
<dbReference type="Gene3D" id="3.50.50.60">
    <property type="entry name" value="FAD/NAD(P)-binding domain"/>
    <property type="match status" value="2"/>
</dbReference>
<keyword evidence="8" id="KW-0472">Membrane</keyword>
<comment type="similarity">
    <text evidence="2">Belongs to the FAD-binding monooxygenase family.</text>
</comment>
<keyword evidence="7 9" id="KW-0503">Monooxygenase</keyword>
<evidence type="ECO:0000256" key="5">
    <source>
        <dbReference type="ARBA" id="ARBA00022857"/>
    </source>
</evidence>
<dbReference type="SUPFAM" id="SSF51905">
    <property type="entry name" value="FAD/NAD(P)-binding domain"/>
    <property type="match status" value="2"/>
</dbReference>
<evidence type="ECO:0000313" key="9">
    <source>
        <dbReference type="EMBL" id="OXR40455.1"/>
    </source>
</evidence>
<evidence type="ECO:0000313" key="10">
    <source>
        <dbReference type="Proteomes" id="UP000215506"/>
    </source>
</evidence>
<evidence type="ECO:0000256" key="3">
    <source>
        <dbReference type="ARBA" id="ARBA00022630"/>
    </source>
</evidence>
<dbReference type="EMBL" id="NGAF01000032">
    <property type="protein sequence ID" value="OXR40455.1"/>
    <property type="molecule type" value="Genomic_DNA"/>
</dbReference>
<reference evidence="9 10" key="1">
    <citation type="submission" date="2017-07" db="EMBL/GenBank/DDBJ databases">
        <title>First draft Genome Sequence of Nocardia cerradoensis isolated from human infection.</title>
        <authorList>
            <person name="Carrasco G."/>
        </authorList>
    </citation>
    <scope>NUCLEOTIDE SEQUENCE [LARGE SCALE GENOMIC DNA]</scope>
    <source>
        <strain evidence="9 10">CNM20130759</strain>
    </source>
</reference>
<keyword evidence="8" id="KW-0812">Transmembrane</keyword>
<evidence type="ECO:0000256" key="8">
    <source>
        <dbReference type="SAM" id="Phobius"/>
    </source>
</evidence>
<protein>
    <submittedName>
        <fullName evidence="9">Phenylacetone monooxygenase</fullName>
        <ecNumber evidence="9">1.14.13.92</ecNumber>
    </submittedName>
</protein>
<feature type="transmembrane region" description="Helical" evidence="8">
    <location>
        <begin position="12"/>
        <end position="29"/>
    </location>
</feature>
<dbReference type="PANTHER" id="PTHR43098">
    <property type="entry name" value="L-ORNITHINE N(5)-MONOOXYGENASE-RELATED"/>
    <property type="match status" value="1"/>
</dbReference>
<accession>A0A231GV82</accession>
<dbReference type="GO" id="GO:0050660">
    <property type="term" value="F:flavin adenine dinucleotide binding"/>
    <property type="evidence" value="ECO:0007669"/>
    <property type="project" value="InterPro"/>
</dbReference>
<comment type="cofactor">
    <cofactor evidence="1">
        <name>FAD</name>
        <dbReference type="ChEBI" id="CHEBI:57692"/>
    </cofactor>
</comment>
<keyword evidence="3" id="KW-0285">Flavoprotein</keyword>
<dbReference type="PRINTS" id="PR00411">
    <property type="entry name" value="PNDRDTASEI"/>
</dbReference>
<dbReference type="Proteomes" id="UP000215506">
    <property type="component" value="Unassembled WGS sequence"/>
</dbReference>
<dbReference type="GO" id="GO:0050661">
    <property type="term" value="F:NADP binding"/>
    <property type="evidence" value="ECO:0007669"/>
    <property type="project" value="InterPro"/>
</dbReference>
<dbReference type="RefSeq" id="WP_039778541.1">
    <property type="nucleotide sequence ID" value="NZ_JAAXOR010000001.1"/>
</dbReference>
<dbReference type="EC" id="1.14.13.92" evidence="9"/>
<dbReference type="InterPro" id="IPR020946">
    <property type="entry name" value="Flavin_mOase-like"/>
</dbReference>
<evidence type="ECO:0000256" key="2">
    <source>
        <dbReference type="ARBA" id="ARBA00010139"/>
    </source>
</evidence>
<sequence>MTEGISIDRRRSVDVVIVGAGFAGLYAIYRLRGQGLSVRCVEAAEGVGGTWFWNRYPGARCDVESIDYSYSFDPSLEQEWDWTERYAAQPEILRYLEHVADRYDLRRSITFGTRVIAARFEEEIGHWLVELADGSTLTARFVVFATGTLSAVHAPNLPGLETFTGRTFHTARWPHEDVDFTGRRVGVIGTGSSGIQIIPILAERADHLTVFQRSANFSIPSPNGPHTAETRAAYRASYAERRRLSWDSGGGSPHRPHDKGTFEVSEQERLEIYERQWQLGGVLFSKAFPDQMNTDEANAPAREFFAAKVRTMIEDPALAAKLIPTDHAIGTKRICTDSGYYPTFNRPNVALADLREAPIDEVTPTGVRRGDIDHPIDDLIFATGFDALTGALAAIDIRGRAGHSLRDEWAAGPRTYLGIEVAGFPNMFIVNGPGSASTFTNMVLSAEHQVDWIGDTITHLDSRNLWGIEATSSAQDKWVRHCAELAENTLFPRANSWYMGANVPGKPRVFMPYLGGFATYRKRVAESVAEGYRGFALLRTP</sequence>
<dbReference type="Pfam" id="PF00743">
    <property type="entry name" value="FMO-like"/>
    <property type="match status" value="1"/>
</dbReference>
<comment type="caution">
    <text evidence="9">The sequence shown here is derived from an EMBL/GenBank/DDBJ whole genome shotgun (WGS) entry which is preliminary data.</text>
</comment>
<keyword evidence="10" id="KW-1185">Reference proteome</keyword>
<evidence type="ECO:0000256" key="1">
    <source>
        <dbReference type="ARBA" id="ARBA00001974"/>
    </source>
</evidence>
<gene>
    <name evidence="9" type="primary">pamO_2</name>
    <name evidence="9" type="ORF">B7C42_07513</name>
</gene>
<keyword evidence="6 9" id="KW-0560">Oxidoreductase</keyword>
<name>A0A231GV82_9NOCA</name>
<evidence type="ECO:0000256" key="7">
    <source>
        <dbReference type="ARBA" id="ARBA00023033"/>
    </source>
</evidence>
<dbReference type="PANTHER" id="PTHR43098:SF3">
    <property type="entry name" value="L-ORNITHINE N(5)-MONOOXYGENASE-RELATED"/>
    <property type="match status" value="1"/>
</dbReference>
<keyword evidence="5" id="KW-0521">NADP</keyword>
<evidence type="ECO:0000256" key="4">
    <source>
        <dbReference type="ARBA" id="ARBA00022827"/>
    </source>
</evidence>
<evidence type="ECO:0000256" key="6">
    <source>
        <dbReference type="ARBA" id="ARBA00023002"/>
    </source>
</evidence>